<reference evidence="5 6" key="1">
    <citation type="submission" date="2022-06" db="EMBL/GenBank/DDBJ databases">
        <title>Actinoplanes abujensis sp. nov., isolated from Nigerian arid soil.</title>
        <authorList>
            <person name="Ding P."/>
        </authorList>
    </citation>
    <scope>NUCLEOTIDE SEQUENCE [LARGE SCALE GENOMIC DNA]</scope>
    <source>
        <strain evidence="6">TRM88002</strain>
    </source>
</reference>
<dbReference type="InterPro" id="IPR052016">
    <property type="entry name" value="Bact_Sigma-Reg"/>
</dbReference>
<dbReference type="RefSeq" id="WP_251798769.1">
    <property type="nucleotide sequence ID" value="NZ_JAMQOL010000017.1"/>
</dbReference>
<organism evidence="5 6">
    <name type="scientific">Paractinoplanes hotanensis</name>
    <dbReference type="NCBI Taxonomy" id="2906497"/>
    <lineage>
        <taxon>Bacteria</taxon>
        <taxon>Bacillati</taxon>
        <taxon>Actinomycetota</taxon>
        <taxon>Actinomycetes</taxon>
        <taxon>Micromonosporales</taxon>
        <taxon>Micromonosporaceae</taxon>
        <taxon>Paractinoplanes</taxon>
    </lineage>
</organism>
<dbReference type="SMART" id="SM00331">
    <property type="entry name" value="PP2C_SIG"/>
    <property type="match status" value="1"/>
</dbReference>
<dbReference type="InterPro" id="IPR036457">
    <property type="entry name" value="PPM-type-like_dom_sf"/>
</dbReference>
<dbReference type="InterPro" id="IPR005561">
    <property type="entry name" value="ANTAR"/>
</dbReference>
<dbReference type="PANTHER" id="PTHR43156:SF2">
    <property type="entry name" value="STAGE II SPORULATION PROTEIN E"/>
    <property type="match status" value="1"/>
</dbReference>
<sequence>MSVGQHHEYRQRLAALAETVAQAQLDPAAQVHRAAGLLAGRVGCRVDEAHTYLLDRAAQQGRPAAAVAGDILMALQGRPGSGSRPLDAEVDKALHPQGRSPSAERRLPPHPPSRAVDDWGPLVQHVLEAMPGNHMALSPVFGDGSEITDWVIVAVSQETADFSGRDVAQAVGRRITQAYPATVDTPVWQAWLDVAADGCAREVGPFPYVGRSARAPAEVLMTAWVSRVGPGVLSRWVRHDEQTRQAERIAQTERLGQLGWGEADLVTGQIVWSDELYRIYERDPALGPMSSEEQNAVTVPEDEPIRRQAAEGFGRGDTVDVTTRIRVGGRVKHVRSVVDAVRDVQGRPVKVYGIVQDVTMQHTSRAQLAEAEQLLQQHQNSLAAEHELAAQLRQIVLPVPAEPFDLPGLRVAVRYLPAEEASRVGGDWFHAALADDGSVVLAVGDVAGHGMHAATVMAELRHMLAGLTVTTTTDPAQLLWHLNRLLYSRATTATAVVARFDPQSRSITWAQGGHPKPLHARAGTTTELAAPRGTLLGAVRAARYDTATVSLAPADLLLFYTDGLIEHRRHTLAEGLAPVITTLDDISASGSRQPLADLLMRLRRANPEDDTCILAVRHHTPVPPDPPEGDHA</sequence>
<feature type="region of interest" description="Disordered" evidence="2">
    <location>
        <begin position="94"/>
        <end position="118"/>
    </location>
</feature>
<dbReference type="InterPro" id="IPR035965">
    <property type="entry name" value="PAS-like_dom_sf"/>
</dbReference>
<dbReference type="SUPFAM" id="SSF55785">
    <property type="entry name" value="PYP-like sensor domain (PAS domain)"/>
    <property type="match status" value="1"/>
</dbReference>
<evidence type="ECO:0000256" key="2">
    <source>
        <dbReference type="SAM" id="MobiDB-lite"/>
    </source>
</evidence>
<gene>
    <name evidence="5" type="ORF">LXN57_14990</name>
</gene>
<name>A0ABT0XYK1_9ACTN</name>
<dbReference type="EMBL" id="JAMQOL010000017">
    <property type="protein sequence ID" value="MCM4078876.1"/>
    <property type="molecule type" value="Genomic_DNA"/>
</dbReference>
<proteinExistence type="predicted"/>
<evidence type="ECO:0000256" key="1">
    <source>
        <dbReference type="ARBA" id="ARBA00022801"/>
    </source>
</evidence>
<evidence type="ECO:0000313" key="5">
    <source>
        <dbReference type="EMBL" id="MCM4078876.1"/>
    </source>
</evidence>
<dbReference type="SUPFAM" id="SSF81606">
    <property type="entry name" value="PP2C-like"/>
    <property type="match status" value="1"/>
</dbReference>
<feature type="domain" description="PPM-type phosphatase" evidence="3">
    <location>
        <begin position="409"/>
        <end position="618"/>
    </location>
</feature>
<evidence type="ECO:0000259" key="3">
    <source>
        <dbReference type="SMART" id="SM00331"/>
    </source>
</evidence>
<dbReference type="Pfam" id="PF07228">
    <property type="entry name" value="SpoIIE"/>
    <property type="match status" value="1"/>
</dbReference>
<evidence type="ECO:0000259" key="4">
    <source>
        <dbReference type="SMART" id="SM01012"/>
    </source>
</evidence>
<comment type="caution">
    <text evidence="5">The sequence shown here is derived from an EMBL/GenBank/DDBJ whole genome shotgun (WGS) entry which is preliminary data.</text>
</comment>
<evidence type="ECO:0000313" key="6">
    <source>
        <dbReference type="Proteomes" id="UP001523216"/>
    </source>
</evidence>
<accession>A0ABT0XYK1</accession>
<dbReference type="Gene3D" id="3.30.450.20">
    <property type="entry name" value="PAS domain"/>
    <property type="match status" value="2"/>
</dbReference>
<dbReference type="PANTHER" id="PTHR43156">
    <property type="entry name" value="STAGE II SPORULATION PROTEIN E-RELATED"/>
    <property type="match status" value="1"/>
</dbReference>
<keyword evidence="6" id="KW-1185">Reference proteome</keyword>
<dbReference type="InterPro" id="IPR036388">
    <property type="entry name" value="WH-like_DNA-bd_sf"/>
</dbReference>
<dbReference type="SMART" id="SM01012">
    <property type="entry name" value="ANTAR"/>
    <property type="match status" value="1"/>
</dbReference>
<feature type="domain" description="ANTAR" evidence="4">
    <location>
        <begin position="19"/>
        <end position="72"/>
    </location>
</feature>
<protein>
    <submittedName>
        <fullName evidence="5">SpoIIE family protein phosphatase</fullName>
    </submittedName>
</protein>
<keyword evidence="1" id="KW-0378">Hydrolase</keyword>
<dbReference type="InterPro" id="IPR001932">
    <property type="entry name" value="PPM-type_phosphatase-like_dom"/>
</dbReference>
<dbReference type="Proteomes" id="UP001523216">
    <property type="component" value="Unassembled WGS sequence"/>
</dbReference>
<dbReference type="Gene3D" id="1.10.10.10">
    <property type="entry name" value="Winged helix-like DNA-binding domain superfamily/Winged helix DNA-binding domain"/>
    <property type="match status" value="1"/>
</dbReference>
<dbReference type="Gene3D" id="3.60.40.10">
    <property type="entry name" value="PPM-type phosphatase domain"/>
    <property type="match status" value="1"/>
</dbReference>